<protein>
    <submittedName>
        <fullName evidence="6">Nitronate monooxygenase</fullName>
    </submittedName>
</protein>
<dbReference type="Pfam" id="PF03060">
    <property type="entry name" value="NMO"/>
    <property type="match status" value="1"/>
</dbReference>
<keyword evidence="3" id="KW-0560">Oxidoreductase</keyword>
<evidence type="ECO:0000313" key="6">
    <source>
        <dbReference type="EMBL" id="VFK13262.1"/>
    </source>
</evidence>
<gene>
    <name evidence="4" type="ORF">BECKFM1743A_GA0114220_101022</name>
    <name evidence="6" type="ORF">BECKFM1743B_GA0114221_102733</name>
    <name evidence="5" type="ORF">BECKFM1743C_GA0114222_101102</name>
</gene>
<sequence length="428" mass="47478">MKKVDDFRFRLGRNEYVPIVLGGMGVDISTPKLAQAVALLGGIGHVSDAMIHPVVDKRFGTGFVKGKLDRYRSNLKNPDKSAVKFDLGELAEATRMHITAAMESKKGMGAIFVNCMEKLTMGSPLETLKVRLEAAMDAGIDGITLSAGLHLRTFSLIQNHQRFWDIKLGIVVSSLRALKLFLKKNARIGRLPDYVIVEGPLAGGHLGFDVREWRKYDLFAIVKEILAFLAVENLKIPIIPAGGIFSGSECVHFLERGCSAVQVATRFSIAQESGVPDNVKQEYFKAREEDVVVNTVSPTGYPMRMLKHSPAIGANNQPNCEAYGYLLDESGRCSYANAYNELNSKVSSTGGRRLAVNDRTCLCTHMRNFKVWTCGHNVYRLRETARQLEDGTWEPPPAEHIFRDYQFSTDYKVHPPSRDVPPAASGTR</sequence>
<accession>A0A450W880</accession>
<reference evidence="6" key="1">
    <citation type="submission" date="2019-02" db="EMBL/GenBank/DDBJ databases">
        <authorList>
            <person name="Gruber-Vodicka R. H."/>
            <person name="Seah K. B. B."/>
        </authorList>
    </citation>
    <scope>NUCLEOTIDE SEQUENCE</scope>
    <source>
        <strain evidence="4">BECK_BZ163</strain>
        <strain evidence="6">BECK_BZ164</strain>
        <strain evidence="5">BECK_BZ165</strain>
    </source>
</reference>
<dbReference type="SUPFAM" id="SSF51412">
    <property type="entry name" value="Inosine monophosphate dehydrogenase (IMPDH)"/>
    <property type="match status" value="1"/>
</dbReference>
<keyword evidence="1" id="KW-0285">Flavoprotein</keyword>
<dbReference type="EMBL" id="CAADFL010000273">
    <property type="protein sequence ID" value="VFK13262.1"/>
    <property type="molecule type" value="Genomic_DNA"/>
</dbReference>
<evidence type="ECO:0000256" key="1">
    <source>
        <dbReference type="ARBA" id="ARBA00022630"/>
    </source>
</evidence>
<dbReference type="InterPro" id="IPR013785">
    <property type="entry name" value="Aldolase_TIM"/>
</dbReference>
<dbReference type="AlphaFoldDB" id="A0A450W880"/>
<organism evidence="6">
    <name type="scientific">Candidatus Kentrum sp. FM</name>
    <dbReference type="NCBI Taxonomy" id="2126340"/>
    <lineage>
        <taxon>Bacteria</taxon>
        <taxon>Pseudomonadati</taxon>
        <taxon>Pseudomonadota</taxon>
        <taxon>Gammaproteobacteria</taxon>
        <taxon>Candidatus Kentrum</taxon>
    </lineage>
</organism>
<dbReference type="Gene3D" id="3.20.20.70">
    <property type="entry name" value="Aldolase class I"/>
    <property type="match status" value="1"/>
</dbReference>
<evidence type="ECO:0000313" key="5">
    <source>
        <dbReference type="EMBL" id="VFJ52561.1"/>
    </source>
</evidence>
<dbReference type="GO" id="GO:0018580">
    <property type="term" value="F:nitronate monooxygenase activity"/>
    <property type="evidence" value="ECO:0007669"/>
    <property type="project" value="InterPro"/>
</dbReference>
<keyword evidence="6" id="KW-0503">Monooxygenase</keyword>
<dbReference type="InterPro" id="IPR004136">
    <property type="entry name" value="NMO"/>
</dbReference>
<dbReference type="PANTHER" id="PTHR32332">
    <property type="entry name" value="2-NITROPROPANE DIOXYGENASE"/>
    <property type="match status" value="1"/>
</dbReference>
<dbReference type="EMBL" id="CAADFA010000110">
    <property type="protein sequence ID" value="VFJ52561.1"/>
    <property type="molecule type" value="Genomic_DNA"/>
</dbReference>
<dbReference type="EMBL" id="CAADEZ010000102">
    <property type="protein sequence ID" value="VFJ52407.1"/>
    <property type="molecule type" value="Genomic_DNA"/>
</dbReference>
<evidence type="ECO:0000256" key="3">
    <source>
        <dbReference type="ARBA" id="ARBA00023002"/>
    </source>
</evidence>
<dbReference type="PANTHER" id="PTHR32332:SF18">
    <property type="entry name" value="2-NITROPROPANE DIOXYGENASE"/>
    <property type="match status" value="1"/>
</dbReference>
<evidence type="ECO:0000256" key="2">
    <source>
        <dbReference type="ARBA" id="ARBA00022643"/>
    </source>
</evidence>
<dbReference type="CDD" id="cd04730">
    <property type="entry name" value="NPD_like"/>
    <property type="match status" value="1"/>
</dbReference>
<keyword evidence="2" id="KW-0288">FMN</keyword>
<proteinExistence type="predicted"/>
<name>A0A450W880_9GAMM</name>
<evidence type="ECO:0000313" key="4">
    <source>
        <dbReference type="EMBL" id="VFJ52407.1"/>
    </source>
</evidence>